<evidence type="ECO:0000256" key="3">
    <source>
        <dbReference type="ARBA" id="ARBA00022670"/>
    </source>
</evidence>
<dbReference type="PROSITE" id="PS00631">
    <property type="entry name" value="CYTOSOL_AP"/>
    <property type="match status" value="1"/>
</dbReference>
<dbReference type="SUPFAM" id="SSF53187">
    <property type="entry name" value="Zn-dependent exopeptidases"/>
    <property type="match status" value="1"/>
</dbReference>
<dbReference type="AlphaFoldDB" id="A0A0G1ZQE0"/>
<dbReference type="PATRIC" id="fig|1618989.3.peg.213"/>
<evidence type="ECO:0000256" key="2">
    <source>
        <dbReference type="ARBA" id="ARBA00022438"/>
    </source>
</evidence>
<organism evidence="6 7">
    <name type="scientific">Candidatus Uhrbacteria bacterium GW2011_GWD2_52_7</name>
    <dbReference type="NCBI Taxonomy" id="1618989"/>
    <lineage>
        <taxon>Bacteria</taxon>
        <taxon>Candidatus Uhriibacteriota</taxon>
    </lineage>
</organism>
<keyword evidence="3" id="KW-0645">Protease</keyword>
<name>A0A0G1ZQE0_9BACT</name>
<dbReference type="PANTHER" id="PTHR11963:SF23">
    <property type="entry name" value="CYTOSOL AMINOPEPTIDASE"/>
    <property type="match status" value="1"/>
</dbReference>
<dbReference type="InterPro" id="IPR000819">
    <property type="entry name" value="Peptidase_M17_C"/>
</dbReference>
<reference evidence="6 7" key="1">
    <citation type="journal article" date="2015" name="Nature">
        <title>rRNA introns, odd ribosomes, and small enigmatic genomes across a large radiation of phyla.</title>
        <authorList>
            <person name="Brown C.T."/>
            <person name="Hug L.A."/>
            <person name="Thomas B.C."/>
            <person name="Sharon I."/>
            <person name="Castelle C.J."/>
            <person name="Singh A."/>
            <person name="Wilkins M.J."/>
            <person name="Williams K.H."/>
            <person name="Banfield J.F."/>
        </authorList>
    </citation>
    <scope>NUCLEOTIDE SEQUENCE [LARGE SCALE GENOMIC DNA]</scope>
</reference>
<accession>A0A0G1ZQE0</accession>
<dbReference type="GO" id="GO:0005737">
    <property type="term" value="C:cytoplasm"/>
    <property type="evidence" value="ECO:0007669"/>
    <property type="project" value="InterPro"/>
</dbReference>
<dbReference type="GO" id="GO:0006508">
    <property type="term" value="P:proteolysis"/>
    <property type="evidence" value="ECO:0007669"/>
    <property type="project" value="UniProtKB-KW"/>
</dbReference>
<dbReference type="Proteomes" id="UP000034846">
    <property type="component" value="Unassembled WGS sequence"/>
</dbReference>
<protein>
    <submittedName>
        <fullName evidence="6">Putative cytosol aminopeptidase</fullName>
    </submittedName>
</protein>
<sequence length="155" mass="16747">MLNTDAEGRLTLADALTYALKLKPTSMIDLATLTGACVVALGEEITGLMANNSDLAEKVLSSAKVAGEKMWQMPLERRYRSLIESEVADLRNIPTSRYGGSLTAGLFLREFVDDTPWVHLDIAGPAFAEKPMASYLGRGGTGHGVRTLAEYLSQL</sequence>
<evidence type="ECO:0000256" key="4">
    <source>
        <dbReference type="ARBA" id="ARBA00022801"/>
    </source>
</evidence>
<dbReference type="Gene3D" id="3.40.630.10">
    <property type="entry name" value="Zn peptidases"/>
    <property type="match status" value="1"/>
</dbReference>
<comment type="caution">
    <text evidence="6">The sequence shown here is derived from an EMBL/GenBank/DDBJ whole genome shotgun (WGS) entry which is preliminary data.</text>
</comment>
<dbReference type="InterPro" id="IPR011356">
    <property type="entry name" value="Leucine_aapep/pepB"/>
</dbReference>
<dbReference type="GO" id="GO:0030145">
    <property type="term" value="F:manganese ion binding"/>
    <property type="evidence" value="ECO:0007669"/>
    <property type="project" value="InterPro"/>
</dbReference>
<dbReference type="Pfam" id="PF00883">
    <property type="entry name" value="Peptidase_M17"/>
    <property type="match status" value="1"/>
</dbReference>
<dbReference type="PANTHER" id="PTHR11963">
    <property type="entry name" value="LEUCINE AMINOPEPTIDASE-RELATED"/>
    <property type="match status" value="1"/>
</dbReference>
<evidence type="ECO:0000256" key="1">
    <source>
        <dbReference type="ARBA" id="ARBA00009528"/>
    </source>
</evidence>
<evidence type="ECO:0000313" key="6">
    <source>
        <dbReference type="EMBL" id="KKW30457.1"/>
    </source>
</evidence>
<evidence type="ECO:0000313" key="7">
    <source>
        <dbReference type="Proteomes" id="UP000034846"/>
    </source>
</evidence>
<proteinExistence type="inferred from homology"/>
<keyword evidence="4" id="KW-0378">Hydrolase</keyword>
<keyword evidence="2 6" id="KW-0031">Aminopeptidase</keyword>
<gene>
    <name evidence="6" type="ORF">UY72_C0012G0002</name>
</gene>
<dbReference type="EMBL" id="LCRD01000012">
    <property type="protein sequence ID" value="KKW30457.1"/>
    <property type="molecule type" value="Genomic_DNA"/>
</dbReference>
<evidence type="ECO:0000259" key="5">
    <source>
        <dbReference type="PROSITE" id="PS00631"/>
    </source>
</evidence>
<feature type="domain" description="Cytosol aminopeptidase" evidence="5">
    <location>
        <begin position="3"/>
        <end position="10"/>
    </location>
</feature>
<comment type="similarity">
    <text evidence="1">Belongs to the peptidase M17 family.</text>
</comment>
<dbReference type="GO" id="GO:0070006">
    <property type="term" value="F:metalloaminopeptidase activity"/>
    <property type="evidence" value="ECO:0007669"/>
    <property type="project" value="InterPro"/>
</dbReference>